<dbReference type="EMBL" id="JAUQSZ010000007">
    <property type="protein sequence ID" value="MDO7842995.1"/>
    <property type="molecule type" value="Genomic_DNA"/>
</dbReference>
<feature type="chain" id="PRO_5047217789" evidence="1">
    <location>
        <begin position="25"/>
        <end position="307"/>
    </location>
</feature>
<sequence>MRFCLILLAAPLLIAAAEKKPALAIPEPLTPIPVPVRAMLDAAVANGNESEVAIVAKYATTAAPEAARSIKAVVDQWRDSREARRQIDLANAGPLDNWKGKAQLGGYLTTGNTNDMGVSGAVELTRETLRWKHKVNLAVDYKQSSGVISREHFLAAYEPNFKFSPRGYLYGAAQFESDRFLGYYDRYSGSVGAGYGVIRDPNLKLDMELGPAYRRTSFTDATQENSIAARGSMNMDWKLSHAISLTQVASAYLQKINSTVSSTTALNAKLFGPLSGQLSYAVQYESMPPIGRRNTDTSSTAALVYNF</sequence>
<gene>
    <name evidence="2" type="ORF">Q5H94_11725</name>
</gene>
<dbReference type="RefSeq" id="WP_304561453.1">
    <property type="nucleotide sequence ID" value="NZ_JAUQSZ010000007.1"/>
</dbReference>
<reference evidence="2" key="1">
    <citation type="submission" date="2023-07" db="EMBL/GenBank/DDBJ databases">
        <authorList>
            <person name="Kim M.K."/>
        </authorList>
    </citation>
    <scope>NUCLEOTIDE SEQUENCE</scope>
    <source>
        <strain evidence="2">CA1-15</strain>
    </source>
</reference>
<name>A0ABT8ZZI4_9SPHN</name>
<dbReference type="Pfam" id="PF04338">
    <property type="entry name" value="DUF481"/>
    <property type="match status" value="1"/>
</dbReference>
<evidence type="ECO:0000313" key="2">
    <source>
        <dbReference type="EMBL" id="MDO7842995.1"/>
    </source>
</evidence>
<evidence type="ECO:0000313" key="3">
    <source>
        <dbReference type="Proteomes" id="UP001176468"/>
    </source>
</evidence>
<dbReference type="Proteomes" id="UP001176468">
    <property type="component" value="Unassembled WGS sequence"/>
</dbReference>
<protein>
    <submittedName>
        <fullName evidence="2">DUF481 domain-containing protein</fullName>
    </submittedName>
</protein>
<keyword evidence="1" id="KW-0732">Signal</keyword>
<keyword evidence="3" id="KW-1185">Reference proteome</keyword>
<organism evidence="2 3">
    <name type="scientific">Sphingomonas immobilis</name>
    <dbReference type="NCBI Taxonomy" id="3063997"/>
    <lineage>
        <taxon>Bacteria</taxon>
        <taxon>Pseudomonadati</taxon>
        <taxon>Pseudomonadota</taxon>
        <taxon>Alphaproteobacteria</taxon>
        <taxon>Sphingomonadales</taxon>
        <taxon>Sphingomonadaceae</taxon>
        <taxon>Sphingomonas</taxon>
    </lineage>
</organism>
<comment type="caution">
    <text evidence="2">The sequence shown here is derived from an EMBL/GenBank/DDBJ whole genome shotgun (WGS) entry which is preliminary data.</text>
</comment>
<feature type="signal peptide" evidence="1">
    <location>
        <begin position="1"/>
        <end position="24"/>
    </location>
</feature>
<proteinExistence type="predicted"/>
<accession>A0ABT8ZZI4</accession>
<evidence type="ECO:0000256" key="1">
    <source>
        <dbReference type="SAM" id="SignalP"/>
    </source>
</evidence>
<dbReference type="InterPro" id="IPR007433">
    <property type="entry name" value="DUF481"/>
</dbReference>